<dbReference type="InterPro" id="IPR018152">
    <property type="entry name" value="SOD_Cu/Zn_BS"/>
</dbReference>
<gene>
    <name evidence="5" type="ORF">WAK64_12050</name>
</gene>
<proteinExistence type="inferred from homology"/>
<name>A0ABU8HEJ5_9BACI</name>
<evidence type="ECO:0000256" key="2">
    <source>
        <dbReference type="ARBA" id="ARBA00024900"/>
    </source>
</evidence>
<dbReference type="EC" id="1.15.1.1" evidence="3"/>
<evidence type="ECO:0000256" key="1">
    <source>
        <dbReference type="ARBA" id="ARBA00010457"/>
    </source>
</evidence>
<dbReference type="PROSITE" id="PS00332">
    <property type="entry name" value="SOD_CU_ZN_2"/>
    <property type="match status" value="1"/>
</dbReference>
<dbReference type="PANTHER" id="PTHR10003">
    <property type="entry name" value="SUPEROXIDE DISMUTASE CU-ZN -RELATED"/>
    <property type="match status" value="1"/>
</dbReference>
<accession>A0ABU8HEJ5</accession>
<dbReference type="CDD" id="cd00305">
    <property type="entry name" value="Cu-Zn_Superoxide_Dismutase"/>
    <property type="match status" value="1"/>
</dbReference>
<dbReference type="InterPro" id="IPR001424">
    <property type="entry name" value="SOD_Cu_Zn_dom"/>
</dbReference>
<protein>
    <recommendedName>
        <fullName evidence="3">Superoxide dismutase [Cu-Zn]</fullName>
        <ecNumber evidence="3">1.15.1.1</ecNumber>
    </recommendedName>
</protein>
<dbReference type="Gene3D" id="2.60.40.200">
    <property type="entry name" value="Superoxide dismutase, copper/zinc binding domain"/>
    <property type="match status" value="1"/>
</dbReference>
<keyword evidence="3" id="KW-0862">Zinc</keyword>
<comment type="similarity">
    <text evidence="1 3">Belongs to the Cu-Zn superoxide dismutase family.</text>
</comment>
<evidence type="ECO:0000256" key="3">
    <source>
        <dbReference type="RuleBase" id="RU000393"/>
    </source>
</evidence>
<dbReference type="InterPro" id="IPR024134">
    <property type="entry name" value="SOD_Cu/Zn_/chaperone"/>
</dbReference>
<evidence type="ECO:0000313" key="6">
    <source>
        <dbReference type="Proteomes" id="UP001312865"/>
    </source>
</evidence>
<sequence>MACLLLSACVYSDVKKIKVDMKNADGDSIGTISLEEQAEGLMVKVDVEGLSPGEHGIHFHDKGVCEAPDFTSAGEHFNPEEKQHGLMNQEGAHAGDLPNLSVGEDGSVKVDIMTSQVTLKKGKSSLFTKEGTSIIIHETLDDGKSQPAGDAGIRVACGEIMKEGKEKKK</sequence>
<comment type="cofactor">
    <cofactor evidence="3">
        <name>Cu cation</name>
        <dbReference type="ChEBI" id="CHEBI:23378"/>
    </cofactor>
    <text evidence="3">Binds 1 copper ion per subunit.</text>
</comment>
<evidence type="ECO:0000259" key="4">
    <source>
        <dbReference type="Pfam" id="PF00080"/>
    </source>
</evidence>
<comment type="cofactor">
    <cofactor evidence="3">
        <name>Zn(2+)</name>
        <dbReference type="ChEBI" id="CHEBI:29105"/>
    </cofactor>
    <text evidence="3">Binds 1 zinc ion per subunit.</text>
</comment>
<dbReference type="Proteomes" id="UP001312865">
    <property type="component" value="Unassembled WGS sequence"/>
</dbReference>
<evidence type="ECO:0000313" key="5">
    <source>
        <dbReference type="EMBL" id="MEI5907785.1"/>
    </source>
</evidence>
<dbReference type="SUPFAM" id="SSF49329">
    <property type="entry name" value="Cu,Zn superoxide dismutase-like"/>
    <property type="match status" value="1"/>
</dbReference>
<comment type="caution">
    <text evidence="5">The sequence shown here is derived from an EMBL/GenBank/DDBJ whole genome shotgun (WGS) entry which is preliminary data.</text>
</comment>
<comment type="catalytic activity">
    <reaction evidence="3">
        <text>2 superoxide + 2 H(+) = H2O2 + O2</text>
        <dbReference type="Rhea" id="RHEA:20696"/>
        <dbReference type="ChEBI" id="CHEBI:15378"/>
        <dbReference type="ChEBI" id="CHEBI:15379"/>
        <dbReference type="ChEBI" id="CHEBI:16240"/>
        <dbReference type="ChEBI" id="CHEBI:18421"/>
        <dbReference type="EC" id="1.15.1.1"/>
    </reaction>
</comment>
<organism evidence="5 6">
    <name type="scientific">Bacillus spongiae</name>
    <dbReference type="NCBI Taxonomy" id="2683610"/>
    <lineage>
        <taxon>Bacteria</taxon>
        <taxon>Bacillati</taxon>
        <taxon>Bacillota</taxon>
        <taxon>Bacilli</taxon>
        <taxon>Bacillales</taxon>
        <taxon>Bacillaceae</taxon>
        <taxon>Bacillus</taxon>
    </lineage>
</organism>
<feature type="domain" description="Superoxide dismutase copper/zinc binding" evidence="4">
    <location>
        <begin position="30"/>
        <end position="160"/>
    </location>
</feature>
<keyword evidence="6" id="KW-1185">Reference proteome</keyword>
<keyword evidence="3" id="KW-0186">Copper</keyword>
<dbReference type="Pfam" id="PF00080">
    <property type="entry name" value="Sod_Cu"/>
    <property type="match status" value="1"/>
</dbReference>
<dbReference type="InterPro" id="IPR036423">
    <property type="entry name" value="SOD-like_Cu/Zn_dom_sf"/>
</dbReference>
<reference evidence="5 6" key="1">
    <citation type="journal article" date="2018" name="J. Microbiol.">
        <title>Bacillus spongiae sp. nov., isolated from sponge of Jeju Island.</title>
        <authorList>
            <person name="Lee G.E."/>
            <person name="Im W.T."/>
            <person name="Park J.S."/>
        </authorList>
    </citation>
    <scope>NUCLEOTIDE SEQUENCE [LARGE SCALE GENOMIC DNA]</scope>
    <source>
        <strain evidence="5 6">135PIL107-10</strain>
    </source>
</reference>
<keyword evidence="3" id="KW-0479">Metal-binding</keyword>
<comment type="function">
    <text evidence="2">Destroys radicals which are normally produced within the cells and which are toxic to biological systems. May play a role in favoring mycobacterial survival in phagocytes.</text>
</comment>
<dbReference type="EMBL" id="JBBAXC010000009">
    <property type="protein sequence ID" value="MEI5907785.1"/>
    <property type="molecule type" value="Genomic_DNA"/>
</dbReference>
<dbReference type="RefSeq" id="WP_336587342.1">
    <property type="nucleotide sequence ID" value="NZ_JBBAXC010000009.1"/>
</dbReference>
<keyword evidence="3" id="KW-0560">Oxidoreductase</keyword>